<dbReference type="PATRIC" id="fig|1267766.3.peg.1533"/>
<organism evidence="4 5">
    <name type="scientific">Croceibacterium atlanticum</name>
    <dbReference type="NCBI Taxonomy" id="1267766"/>
    <lineage>
        <taxon>Bacteria</taxon>
        <taxon>Pseudomonadati</taxon>
        <taxon>Pseudomonadota</taxon>
        <taxon>Alphaproteobacteria</taxon>
        <taxon>Sphingomonadales</taxon>
        <taxon>Erythrobacteraceae</taxon>
        <taxon>Croceibacterium</taxon>
    </lineage>
</organism>
<evidence type="ECO:0000259" key="3">
    <source>
        <dbReference type="Pfam" id="PF13464"/>
    </source>
</evidence>
<proteinExistence type="predicted"/>
<evidence type="ECO:0000313" key="5">
    <source>
        <dbReference type="Proteomes" id="UP000034392"/>
    </source>
</evidence>
<dbReference type="PANTHER" id="PTHR34475">
    <property type="match status" value="1"/>
</dbReference>
<keyword evidence="5" id="KW-1185">Reference proteome</keyword>
<evidence type="ECO:0000256" key="1">
    <source>
        <dbReference type="SAM" id="MobiDB-lite"/>
    </source>
</evidence>
<dbReference type="RefSeq" id="WP_046903347.1">
    <property type="nucleotide sequence ID" value="NZ_CP011452.2"/>
</dbReference>
<evidence type="ECO:0000313" key="4">
    <source>
        <dbReference type="EMBL" id="AKH42563.1"/>
    </source>
</evidence>
<dbReference type="Pfam" id="PF13413">
    <property type="entry name" value="HTH_25"/>
    <property type="match status" value="1"/>
</dbReference>
<dbReference type="Proteomes" id="UP000034392">
    <property type="component" value="Chromosome"/>
</dbReference>
<dbReference type="SUPFAM" id="SSF47413">
    <property type="entry name" value="lambda repressor-like DNA-binding domains"/>
    <property type="match status" value="1"/>
</dbReference>
<dbReference type="OrthoDB" id="9790252at2"/>
<dbReference type="PANTHER" id="PTHR34475:SF1">
    <property type="entry name" value="CYTOSKELETON PROTEIN RODZ"/>
    <property type="match status" value="1"/>
</dbReference>
<dbReference type="Pfam" id="PF13464">
    <property type="entry name" value="RodZ_C"/>
    <property type="match status" value="1"/>
</dbReference>
<keyword evidence="2" id="KW-0472">Membrane</keyword>
<sequence length="274" mass="29573">MTEEVEREDNPAQPEGIGPQLRATREARGLSLDQVAAETRIPVRHLEAIEQGDFAALPARTYAVGFSKTYAKLVGLDQEDVVAMVRAELEAQEPEGTYRTASFEPGDPARVPSSRLGLFAIFALVLLLVGGFFFMRTLFTPAAELPSLVAQEEAAEQERQAALAAAEQEPEAEATPAGPVVFTSLEEGIWVKFYDAEGRQLMQKLMAEGESYTVPADVEGPQIWTGRPDALAITIGGQEVPKLAEDDMVMRDIPVTASALLARNEEAEGASPTS</sequence>
<name>A0A0F7KPV5_9SPHN</name>
<keyword evidence="2" id="KW-0812">Transmembrane</keyword>
<dbReference type="EMBL" id="CP011452">
    <property type="protein sequence ID" value="AKH42563.1"/>
    <property type="molecule type" value="Genomic_DNA"/>
</dbReference>
<evidence type="ECO:0000256" key="2">
    <source>
        <dbReference type="SAM" id="Phobius"/>
    </source>
</evidence>
<dbReference type="InterPro" id="IPR010982">
    <property type="entry name" value="Lambda_DNA-bd_dom_sf"/>
</dbReference>
<feature type="transmembrane region" description="Helical" evidence="2">
    <location>
        <begin position="116"/>
        <end position="135"/>
    </location>
</feature>
<dbReference type="Gene3D" id="1.10.260.40">
    <property type="entry name" value="lambda repressor-like DNA-binding domains"/>
    <property type="match status" value="1"/>
</dbReference>
<dbReference type="STRING" id="1267766.WYH_01524"/>
<dbReference type="GO" id="GO:0003677">
    <property type="term" value="F:DNA binding"/>
    <property type="evidence" value="ECO:0007669"/>
    <property type="project" value="InterPro"/>
</dbReference>
<dbReference type="InterPro" id="IPR025194">
    <property type="entry name" value="RodZ-like_C"/>
</dbReference>
<reference evidence="4" key="1">
    <citation type="submission" date="2015-05" db="EMBL/GenBank/DDBJ databases">
        <title>The complete genome of Altererythrobacter atlanticus strain 26DY36.</title>
        <authorList>
            <person name="Wu Y.-H."/>
            <person name="Cheng H."/>
            <person name="Wu X.-W."/>
        </authorList>
    </citation>
    <scope>NUCLEOTIDE SEQUENCE [LARGE SCALE GENOMIC DNA]</scope>
    <source>
        <strain evidence="4">26DY36</strain>
    </source>
</reference>
<dbReference type="InterPro" id="IPR001387">
    <property type="entry name" value="Cro/C1-type_HTH"/>
</dbReference>
<dbReference type="KEGG" id="aay:WYH_01524"/>
<protein>
    <submittedName>
        <fullName evidence="4">Cytoskeletal protein RodZ</fullName>
    </submittedName>
</protein>
<dbReference type="AlphaFoldDB" id="A0A0F7KPV5"/>
<keyword evidence="2" id="KW-1133">Transmembrane helix</keyword>
<feature type="region of interest" description="Disordered" evidence="1">
    <location>
        <begin position="1"/>
        <end position="23"/>
    </location>
</feature>
<gene>
    <name evidence="4" type="ORF">WYH_01524</name>
</gene>
<dbReference type="InterPro" id="IPR050400">
    <property type="entry name" value="Bact_Cytoskel_RodZ"/>
</dbReference>
<dbReference type="CDD" id="cd00093">
    <property type="entry name" value="HTH_XRE"/>
    <property type="match status" value="1"/>
</dbReference>
<accession>A0A0F7KPV5</accession>
<feature type="domain" description="Cytoskeleton protein RodZ-like C-terminal" evidence="3">
    <location>
        <begin position="187"/>
        <end position="244"/>
    </location>
</feature>